<name>A0A4R9AM12_9MICO</name>
<proteinExistence type="predicted"/>
<comment type="caution">
    <text evidence="3">The sequence shown here is derived from an EMBL/GenBank/DDBJ whole genome shotgun (WGS) entry which is preliminary data.</text>
</comment>
<sequence length="198" mass="20752">MKCIYRYSATAMVAAVVALVAAGCSASASSEIVADYPSYATSEQLAEASSLIATVTVGESRQDILYPSKDQGDDPQTNPELGAEMPGNDTGEARVPIIVWSATIDSVYYGEATSGATIEIKKVGGELDGQPVIERDGVPLVQGQKYLLFLETYPDAAASIVAGTQGQYLLHSDGSLTAADPDNDISLTLDELNKALKL</sequence>
<dbReference type="Proteomes" id="UP000298154">
    <property type="component" value="Unassembled WGS sequence"/>
</dbReference>
<evidence type="ECO:0000256" key="2">
    <source>
        <dbReference type="SAM" id="SignalP"/>
    </source>
</evidence>
<evidence type="ECO:0000256" key="1">
    <source>
        <dbReference type="SAM" id="MobiDB-lite"/>
    </source>
</evidence>
<keyword evidence="2" id="KW-0732">Signal</keyword>
<dbReference type="OrthoDB" id="3525736at2"/>
<accession>A0A4R9AM12</accession>
<evidence type="ECO:0000313" key="4">
    <source>
        <dbReference type="Proteomes" id="UP000298154"/>
    </source>
</evidence>
<dbReference type="AlphaFoldDB" id="A0A4R9AM12"/>
<gene>
    <name evidence="3" type="ORF">E3T47_09915</name>
</gene>
<reference evidence="3 4" key="1">
    <citation type="submission" date="2019-03" db="EMBL/GenBank/DDBJ databases">
        <title>Genomics of glacier-inhabiting Cryobacterium strains.</title>
        <authorList>
            <person name="Liu Q."/>
            <person name="Xin Y.-H."/>
        </authorList>
    </citation>
    <scope>NUCLEOTIDE SEQUENCE [LARGE SCALE GENOMIC DNA]</scope>
    <source>
        <strain evidence="3 4">Sr36</strain>
    </source>
</reference>
<evidence type="ECO:0000313" key="3">
    <source>
        <dbReference type="EMBL" id="TFD65168.1"/>
    </source>
</evidence>
<feature type="region of interest" description="Disordered" evidence="1">
    <location>
        <begin position="65"/>
        <end position="90"/>
    </location>
</feature>
<dbReference type="EMBL" id="SOHK01000015">
    <property type="protein sequence ID" value="TFD65168.1"/>
    <property type="molecule type" value="Genomic_DNA"/>
</dbReference>
<feature type="signal peptide" evidence="2">
    <location>
        <begin position="1"/>
        <end position="28"/>
    </location>
</feature>
<feature type="chain" id="PRO_5020951108" description="Lipoprotein LpqN" evidence="2">
    <location>
        <begin position="29"/>
        <end position="198"/>
    </location>
</feature>
<keyword evidence="4" id="KW-1185">Reference proteome</keyword>
<dbReference type="RefSeq" id="WP_134555923.1">
    <property type="nucleotide sequence ID" value="NZ_SOHK01000015.1"/>
</dbReference>
<evidence type="ECO:0008006" key="5">
    <source>
        <dbReference type="Google" id="ProtNLM"/>
    </source>
</evidence>
<dbReference type="PROSITE" id="PS51257">
    <property type="entry name" value="PROKAR_LIPOPROTEIN"/>
    <property type="match status" value="1"/>
</dbReference>
<protein>
    <recommendedName>
        <fullName evidence="5">Lipoprotein LpqN</fullName>
    </recommendedName>
</protein>
<organism evidence="3 4">
    <name type="scientific">Cryobacterium ruanii</name>
    <dbReference type="NCBI Taxonomy" id="1259197"/>
    <lineage>
        <taxon>Bacteria</taxon>
        <taxon>Bacillati</taxon>
        <taxon>Actinomycetota</taxon>
        <taxon>Actinomycetes</taxon>
        <taxon>Micrococcales</taxon>
        <taxon>Microbacteriaceae</taxon>
        <taxon>Cryobacterium</taxon>
    </lineage>
</organism>